<dbReference type="Gene3D" id="3.30.420.10">
    <property type="entry name" value="Ribonuclease H-like superfamily/Ribonuclease H"/>
    <property type="match status" value="1"/>
</dbReference>
<protein>
    <submittedName>
        <fullName evidence="1">Uncharacterized protein</fullName>
    </submittedName>
</protein>
<dbReference type="InterPro" id="IPR001888">
    <property type="entry name" value="Transposase_1"/>
</dbReference>
<organism evidence="1 2">
    <name type="scientific">Caenorhabditis auriculariae</name>
    <dbReference type="NCBI Taxonomy" id="2777116"/>
    <lineage>
        <taxon>Eukaryota</taxon>
        <taxon>Metazoa</taxon>
        <taxon>Ecdysozoa</taxon>
        <taxon>Nematoda</taxon>
        <taxon>Chromadorea</taxon>
        <taxon>Rhabditida</taxon>
        <taxon>Rhabditina</taxon>
        <taxon>Rhabditomorpha</taxon>
        <taxon>Rhabditoidea</taxon>
        <taxon>Rhabditidae</taxon>
        <taxon>Peloderinae</taxon>
        <taxon>Caenorhabditis</taxon>
    </lineage>
</organism>
<name>A0A8S1HXK7_9PELO</name>
<dbReference type="GO" id="GO:0003676">
    <property type="term" value="F:nucleic acid binding"/>
    <property type="evidence" value="ECO:0007669"/>
    <property type="project" value="InterPro"/>
</dbReference>
<gene>
    <name evidence="1" type="ORF">CAUJ_LOCUS16051</name>
</gene>
<dbReference type="EMBL" id="CAJGYM010000244">
    <property type="protein sequence ID" value="CAD6200152.1"/>
    <property type="molecule type" value="Genomic_DNA"/>
</dbReference>
<dbReference type="Proteomes" id="UP000835052">
    <property type="component" value="Unassembled WGS sequence"/>
</dbReference>
<dbReference type="InterPro" id="IPR036397">
    <property type="entry name" value="RNaseH_sf"/>
</dbReference>
<keyword evidence="2" id="KW-1185">Reference proteome</keyword>
<dbReference type="AlphaFoldDB" id="A0A8S1HXK7"/>
<accession>A0A8S1HXK7</accession>
<reference evidence="1" key="1">
    <citation type="submission" date="2020-10" db="EMBL/GenBank/DDBJ databases">
        <authorList>
            <person name="Kikuchi T."/>
        </authorList>
    </citation>
    <scope>NUCLEOTIDE SEQUENCE</scope>
    <source>
        <strain evidence="1">NKZ352</strain>
    </source>
</reference>
<evidence type="ECO:0000313" key="1">
    <source>
        <dbReference type="EMBL" id="CAD6200152.1"/>
    </source>
</evidence>
<proteinExistence type="predicted"/>
<comment type="caution">
    <text evidence="1">The sequence shown here is derived from an EMBL/GenBank/DDBJ whole genome shotgun (WGS) entry which is preliminary data.</text>
</comment>
<evidence type="ECO:0000313" key="2">
    <source>
        <dbReference type="Proteomes" id="UP000835052"/>
    </source>
</evidence>
<dbReference type="Pfam" id="PF01359">
    <property type="entry name" value="Transposase_1"/>
    <property type="match status" value="1"/>
</dbReference>
<sequence length="260" mass="29421">MTTRAPTWRRRSSRSWRRAAGRRYSSDLASSDYHLLRPLKHHLAGRKFANYDNLKSDFADFFETQLRSFGRRASATIVGPFLHKDGTGTCDSRRLSLTRHSKFGEERDSSRNCNGPIAPVCPRRRAADNVARRAVWIPRDEEPPKTSKADLLPLKIMLCCWTVTASIFTDQLEELAGVIGEKRPRRALQKLATLGCETVSGPRLLRLQLVPSARAPFGRKKIHQLRQPKIRLRGLLRVAAPGVLGKGHRRPAQSMGHCRE</sequence>